<evidence type="ECO:0000256" key="12">
    <source>
        <dbReference type="ARBA" id="ARBA00023304"/>
    </source>
</evidence>
<dbReference type="EMBL" id="FNJU01000001">
    <property type="protein sequence ID" value="SDO97109.1"/>
    <property type="molecule type" value="Genomic_DNA"/>
</dbReference>
<dbReference type="GO" id="GO:0030976">
    <property type="term" value="F:thiamine pyrophosphate binding"/>
    <property type="evidence" value="ECO:0007669"/>
    <property type="project" value="UniProtKB-UniRule"/>
</dbReference>
<feature type="domain" description="Thiamine pyrophosphate enzyme TPP-binding" evidence="16">
    <location>
        <begin position="419"/>
        <end position="566"/>
    </location>
</feature>
<keyword evidence="7 14" id="KW-0808">Transferase</keyword>
<evidence type="ECO:0000256" key="7">
    <source>
        <dbReference type="ARBA" id="ARBA00022679"/>
    </source>
</evidence>
<proteinExistence type="inferred from homology"/>
<dbReference type="STRING" id="930152.SAMN05216565_10152"/>
<feature type="domain" description="Thiamine pyrophosphate enzyme central" evidence="15">
    <location>
        <begin position="227"/>
        <end position="362"/>
    </location>
</feature>
<dbReference type="Gene3D" id="3.40.50.970">
    <property type="match status" value="2"/>
</dbReference>
<reference evidence="19" key="1">
    <citation type="submission" date="2016-10" db="EMBL/GenBank/DDBJ databases">
        <authorList>
            <person name="Varghese N."/>
            <person name="Submissions S."/>
        </authorList>
    </citation>
    <scope>NUCLEOTIDE SEQUENCE [LARGE SCALE GENOMIC DNA]</scope>
    <source>
        <strain evidence="19">IBRC-M10078</strain>
    </source>
</reference>
<dbReference type="InterPro" id="IPR012001">
    <property type="entry name" value="Thiamin_PyroP_enz_TPP-bd_dom"/>
</dbReference>
<dbReference type="PANTHER" id="PTHR18968">
    <property type="entry name" value="THIAMINE PYROPHOSPHATE ENZYMES"/>
    <property type="match status" value="1"/>
</dbReference>
<keyword evidence="6" id="KW-0285">Flavoprotein</keyword>
<comment type="pathway">
    <text evidence="1 14">Amino-acid biosynthesis; L-isoleucine biosynthesis; L-isoleucine from 2-oxobutanoate: step 1/4.</text>
</comment>
<dbReference type="InterPro" id="IPR029035">
    <property type="entry name" value="DHS-like_NAD/FAD-binding_dom"/>
</dbReference>
<gene>
    <name evidence="18" type="ORF">SAMN05216565_10152</name>
</gene>
<protein>
    <recommendedName>
        <fullName evidence="4 14">Acetolactate synthase</fullName>
        <ecNumber evidence="4 14">2.2.1.6</ecNumber>
    </recommendedName>
</protein>
<keyword evidence="19" id="KW-1185">Reference proteome</keyword>
<dbReference type="InterPro" id="IPR029061">
    <property type="entry name" value="THDP-binding"/>
</dbReference>
<evidence type="ECO:0000256" key="5">
    <source>
        <dbReference type="ARBA" id="ARBA00022605"/>
    </source>
</evidence>
<evidence type="ECO:0000256" key="11">
    <source>
        <dbReference type="ARBA" id="ARBA00023052"/>
    </source>
</evidence>
<keyword evidence="8 14" id="KW-0479">Metal-binding</keyword>
<dbReference type="FunFam" id="3.40.50.970:FF:000007">
    <property type="entry name" value="Acetolactate synthase"/>
    <property type="match status" value="1"/>
</dbReference>
<dbReference type="InterPro" id="IPR011766">
    <property type="entry name" value="TPP_enzyme_TPP-bd"/>
</dbReference>
<evidence type="ECO:0000256" key="2">
    <source>
        <dbReference type="ARBA" id="ARBA00005025"/>
    </source>
</evidence>
<dbReference type="CDD" id="cd07035">
    <property type="entry name" value="TPP_PYR_POX_like"/>
    <property type="match status" value="1"/>
</dbReference>
<comment type="catalytic activity">
    <reaction evidence="13 14">
        <text>2 pyruvate + H(+) = (2S)-2-acetolactate + CO2</text>
        <dbReference type="Rhea" id="RHEA:25249"/>
        <dbReference type="ChEBI" id="CHEBI:15361"/>
        <dbReference type="ChEBI" id="CHEBI:15378"/>
        <dbReference type="ChEBI" id="CHEBI:16526"/>
        <dbReference type="ChEBI" id="CHEBI:58476"/>
        <dbReference type="EC" id="2.2.1.6"/>
    </reaction>
</comment>
<evidence type="ECO:0000256" key="14">
    <source>
        <dbReference type="RuleBase" id="RU003591"/>
    </source>
</evidence>
<dbReference type="GO" id="GO:0003984">
    <property type="term" value="F:acetolactate synthase activity"/>
    <property type="evidence" value="ECO:0007669"/>
    <property type="project" value="UniProtKB-EC"/>
</dbReference>
<evidence type="ECO:0000256" key="1">
    <source>
        <dbReference type="ARBA" id="ARBA00004974"/>
    </source>
</evidence>
<evidence type="ECO:0000256" key="8">
    <source>
        <dbReference type="ARBA" id="ARBA00022723"/>
    </source>
</evidence>
<sequence>MGEETFVFLTGKNKQRKGRRGMAIKANVEGKVEASTKMSGAEMLLESLKRENVEVIFGYPGGAVLPIYDKIYDAGIFHVLTRHEQGGIHAAEGYARISGKPGVVIATSGPGATNIVTGLTDAMIDSLPLVVFTGQVASSVIGTDAFQEADVLGITMPITKHSYQVREVSEIPNIIKEAFYIATTGRPGPVLIDIPKDLAIIEGEFDYSKEINLPGYQPTVLPNHLQIRKLVEAVSHAKKPVILAGAGILHGNAAEELKEYAEQQSVPVIHTLLGLGGFPADHPLFLGMAGMHGTYTANMAIYESDLLISIGARFDDRVTGNLAHFAPNATIAHIDIDPAEIGKVVTTKIPVVGDAKEVLSQLIHQDGKPGDNQEWRDKVSGWKQEFPLCYQASSETLKPQKLIELVYEYTNGEAIVTTDVGQHQMWAAQYYKFKKPNHWVTSGGLGTMGFGLPASIGAQLADRSATVVSLVGDGGFQMTLQELSVIHELKLPIKVMIVNNQSLGMVRQWQEIFYEGRYSHSLIPNQPDFIKLAEAYGIKAFRAQTEEEANQVLKEAIEFDGPVLMDFRVTSDENVYPMVAPGKGLHEMVGVKF</sequence>
<keyword evidence="9" id="KW-0274">FAD</keyword>
<dbReference type="Pfam" id="PF00205">
    <property type="entry name" value="TPP_enzyme_M"/>
    <property type="match status" value="1"/>
</dbReference>
<dbReference type="SUPFAM" id="SSF52518">
    <property type="entry name" value="Thiamin diphosphate-binding fold (THDP-binding)"/>
    <property type="match status" value="2"/>
</dbReference>
<dbReference type="Pfam" id="PF02776">
    <property type="entry name" value="TPP_enzyme_N"/>
    <property type="match status" value="1"/>
</dbReference>
<dbReference type="PANTHER" id="PTHR18968:SF13">
    <property type="entry name" value="ACETOLACTATE SYNTHASE CATALYTIC SUBUNIT, MITOCHONDRIAL"/>
    <property type="match status" value="1"/>
</dbReference>
<dbReference type="GO" id="GO:0000287">
    <property type="term" value="F:magnesium ion binding"/>
    <property type="evidence" value="ECO:0007669"/>
    <property type="project" value="UniProtKB-UniRule"/>
</dbReference>
<dbReference type="EC" id="2.2.1.6" evidence="4 14"/>
<keyword evidence="11 14" id="KW-0786">Thiamine pyrophosphate</keyword>
<keyword evidence="12 14" id="KW-0100">Branched-chain amino acid biosynthesis</keyword>
<dbReference type="InterPro" id="IPR012000">
    <property type="entry name" value="Thiamin_PyroP_enz_cen_dom"/>
</dbReference>
<keyword evidence="5 14" id="KW-0028">Amino-acid biosynthesis</keyword>
<dbReference type="FunFam" id="3.40.50.1220:FF:000008">
    <property type="entry name" value="Acetolactate synthase"/>
    <property type="match status" value="1"/>
</dbReference>
<evidence type="ECO:0000256" key="9">
    <source>
        <dbReference type="ARBA" id="ARBA00022827"/>
    </source>
</evidence>
<dbReference type="FunFam" id="3.40.50.970:FF:000016">
    <property type="entry name" value="Acetolactate synthase"/>
    <property type="match status" value="1"/>
</dbReference>
<evidence type="ECO:0000256" key="13">
    <source>
        <dbReference type="ARBA" id="ARBA00048670"/>
    </source>
</evidence>
<dbReference type="GO" id="GO:0050660">
    <property type="term" value="F:flavin adenine dinucleotide binding"/>
    <property type="evidence" value="ECO:0007669"/>
    <property type="project" value="InterPro"/>
</dbReference>
<evidence type="ECO:0000259" key="15">
    <source>
        <dbReference type="Pfam" id="PF00205"/>
    </source>
</evidence>
<evidence type="ECO:0000256" key="10">
    <source>
        <dbReference type="ARBA" id="ARBA00022842"/>
    </source>
</evidence>
<dbReference type="NCBIfam" id="TIGR00118">
    <property type="entry name" value="acolac_lg"/>
    <property type="match status" value="1"/>
</dbReference>
<comment type="pathway">
    <text evidence="2 14">Amino-acid biosynthesis; L-valine biosynthesis; L-valine from pyruvate: step 1/4.</text>
</comment>
<evidence type="ECO:0000259" key="17">
    <source>
        <dbReference type="Pfam" id="PF02776"/>
    </source>
</evidence>
<organism evidence="18 19">
    <name type="scientific">Litchfieldia salsa</name>
    <dbReference type="NCBI Taxonomy" id="930152"/>
    <lineage>
        <taxon>Bacteria</taxon>
        <taxon>Bacillati</taxon>
        <taxon>Bacillota</taxon>
        <taxon>Bacilli</taxon>
        <taxon>Bacillales</taxon>
        <taxon>Bacillaceae</taxon>
        <taxon>Litchfieldia</taxon>
    </lineage>
</organism>
<feature type="domain" description="Thiamine pyrophosphate enzyme N-terminal TPP-binding" evidence="17">
    <location>
        <begin position="38"/>
        <end position="152"/>
    </location>
</feature>
<evidence type="ECO:0000313" key="19">
    <source>
        <dbReference type="Proteomes" id="UP000199159"/>
    </source>
</evidence>
<evidence type="ECO:0000259" key="16">
    <source>
        <dbReference type="Pfam" id="PF02775"/>
    </source>
</evidence>
<dbReference type="CDD" id="cd02015">
    <property type="entry name" value="TPP_AHAS"/>
    <property type="match status" value="1"/>
</dbReference>
<dbReference type="InterPro" id="IPR039368">
    <property type="entry name" value="AHAS_TPP"/>
</dbReference>
<comment type="cofactor">
    <cofactor evidence="14">
        <name>Mg(2+)</name>
        <dbReference type="ChEBI" id="CHEBI:18420"/>
    </cofactor>
    <text evidence="14">Binds 1 Mg(2+) ion per subunit.</text>
</comment>
<evidence type="ECO:0000256" key="4">
    <source>
        <dbReference type="ARBA" id="ARBA00013145"/>
    </source>
</evidence>
<dbReference type="GO" id="GO:0009099">
    <property type="term" value="P:L-valine biosynthetic process"/>
    <property type="evidence" value="ECO:0007669"/>
    <property type="project" value="UniProtKB-UniPathway"/>
</dbReference>
<dbReference type="Pfam" id="PF02775">
    <property type="entry name" value="TPP_enzyme_C"/>
    <property type="match status" value="1"/>
</dbReference>
<evidence type="ECO:0000313" key="18">
    <source>
        <dbReference type="EMBL" id="SDO97109.1"/>
    </source>
</evidence>
<dbReference type="SUPFAM" id="SSF52467">
    <property type="entry name" value="DHS-like NAD/FAD-binding domain"/>
    <property type="match status" value="1"/>
</dbReference>
<evidence type="ECO:0000256" key="3">
    <source>
        <dbReference type="ARBA" id="ARBA00007812"/>
    </source>
</evidence>
<dbReference type="InterPro" id="IPR012846">
    <property type="entry name" value="Acetolactate_synth_lsu"/>
</dbReference>
<accession>A0A1H0NWV2</accession>
<dbReference type="NCBIfam" id="NF005824">
    <property type="entry name" value="PRK07710.1"/>
    <property type="match status" value="1"/>
</dbReference>
<dbReference type="Proteomes" id="UP000199159">
    <property type="component" value="Unassembled WGS sequence"/>
</dbReference>
<keyword evidence="10 14" id="KW-0460">Magnesium</keyword>
<dbReference type="GO" id="GO:0005948">
    <property type="term" value="C:acetolactate synthase complex"/>
    <property type="evidence" value="ECO:0007669"/>
    <property type="project" value="TreeGrafter"/>
</dbReference>
<dbReference type="AlphaFoldDB" id="A0A1H0NWV2"/>
<dbReference type="UniPathway" id="UPA00047">
    <property type="reaction ID" value="UER00055"/>
</dbReference>
<dbReference type="UniPathway" id="UPA00049">
    <property type="reaction ID" value="UER00059"/>
</dbReference>
<dbReference type="InterPro" id="IPR045229">
    <property type="entry name" value="TPP_enz"/>
</dbReference>
<comment type="similarity">
    <text evidence="3 14">Belongs to the TPP enzyme family.</text>
</comment>
<dbReference type="GO" id="GO:0009097">
    <property type="term" value="P:isoleucine biosynthetic process"/>
    <property type="evidence" value="ECO:0007669"/>
    <property type="project" value="UniProtKB-UniPathway"/>
</dbReference>
<name>A0A1H0NWV2_9BACI</name>
<evidence type="ECO:0000256" key="6">
    <source>
        <dbReference type="ARBA" id="ARBA00022630"/>
    </source>
</evidence>
<comment type="cofactor">
    <cofactor evidence="14">
        <name>thiamine diphosphate</name>
        <dbReference type="ChEBI" id="CHEBI:58937"/>
    </cofactor>
    <text evidence="14">Binds 1 thiamine pyrophosphate per subunit.</text>
</comment>
<dbReference type="Gene3D" id="3.40.50.1220">
    <property type="entry name" value="TPP-binding domain"/>
    <property type="match status" value="1"/>
</dbReference>